<evidence type="ECO:0000256" key="1">
    <source>
        <dbReference type="SAM" id="MobiDB-lite"/>
    </source>
</evidence>
<feature type="region of interest" description="Disordered" evidence="1">
    <location>
        <begin position="1"/>
        <end position="73"/>
    </location>
</feature>
<dbReference type="EMBL" id="JANAWD010000038">
    <property type="protein sequence ID" value="KAJ3489825.1"/>
    <property type="molecule type" value="Genomic_DNA"/>
</dbReference>
<feature type="compositionally biased region" description="Basic and acidic residues" evidence="1">
    <location>
        <begin position="451"/>
        <end position="461"/>
    </location>
</feature>
<accession>A0AAD5VF58</accession>
<keyword evidence="3" id="KW-1185">Reference proteome</keyword>
<evidence type="ECO:0000313" key="3">
    <source>
        <dbReference type="Proteomes" id="UP001212997"/>
    </source>
</evidence>
<reference evidence="2" key="1">
    <citation type="submission" date="2022-07" db="EMBL/GenBank/DDBJ databases">
        <title>Genome Sequence of Physisporinus lineatus.</title>
        <authorList>
            <person name="Buettner E."/>
        </authorList>
    </citation>
    <scope>NUCLEOTIDE SEQUENCE</scope>
    <source>
        <strain evidence="2">VT162</strain>
    </source>
</reference>
<feature type="compositionally biased region" description="Pro residues" evidence="1">
    <location>
        <begin position="62"/>
        <end position="73"/>
    </location>
</feature>
<feature type="compositionally biased region" description="Pro residues" evidence="1">
    <location>
        <begin position="1"/>
        <end position="11"/>
    </location>
</feature>
<evidence type="ECO:0000313" key="2">
    <source>
        <dbReference type="EMBL" id="KAJ3489825.1"/>
    </source>
</evidence>
<proteinExistence type="predicted"/>
<gene>
    <name evidence="2" type="ORF">NLI96_g1865</name>
</gene>
<dbReference type="Proteomes" id="UP001212997">
    <property type="component" value="Unassembled WGS sequence"/>
</dbReference>
<name>A0AAD5VF58_9APHY</name>
<sequence length="515" mass="56001">MILPEDTPPSPTKSQQAAAESVANANSDSASSANHARGQVSTELNPPPAYPGYVSYQRSHPVPTPPRPPPIPPRSYSPPRFVIYAEPAGPRFIKAFCVALLIWIAIGTLTEGIVVVSSGRHSKKRPDRDWEILPDVPSDGTVTRCIKSRSDWSSDKGMPMASFELPLDSKAIYLFSKGVHSDGDVTIQEDFEMGNNGTVKVDVSTFWWNGDVPTGLSVCEFERRPGERGIGFFSTSDTPRSFPLPGFSLFRVIVRIPTQGETTPVRVPAFETDLPNFTHRINAPGHSIVFDSISLKSANAGITSDYLFAEKATLETLNGPISGDIKSSKSLTLITSNAPIDVSVELLHNNKRPPTSLYMQSSNGGVTAKTSLTSTDPSFSFGKYRVTAKTTNSPTSLTFPTAPISSLLTLLTETSNSPVYITLDRTYEGGFDLATSKFQDVAVNLDSDDGGDQRKREDPTGKGRKRSLWFGEQDRGRAVGEVFWGEKRPGDEGERETWGNVKVRTTNAPVVLNLA</sequence>
<dbReference type="AlphaFoldDB" id="A0AAD5VF58"/>
<feature type="region of interest" description="Disordered" evidence="1">
    <location>
        <begin position="444"/>
        <end position="470"/>
    </location>
</feature>
<protein>
    <submittedName>
        <fullName evidence="2">Uncharacterized protein</fullName>
    </submittedName>
</protein>
<comment type="caution">
    <text evidence="2">The sequence shown here is derived from an EMBL/GenBank/DDBJ whole genome shotgun (WGS) entry which is preliminary data.</text>
</comment>
<organism evidence="2 3">
    <name type="scientific">Meripilus lineatus</name>
    <dbReference type="NCBI Taxonomy" id="2056292"/>
    <lineage>
        <taxon>Eukaryota</taxon>
        <taxon>Fungi</taxon>
        <taxon>Dikarya</taxon>
        <taxon>Basidiomycota</taxon>
        <taxon>Agaricomycotina</taxon>
        <taxon>Agaricomycetes</taxon>
        <taxon>Polyporales</taxon>
        <taxon>Meripilaceae</taxon>
        <taxon>Meripilus</taxon>
    </lineage>
</organism>
<feature type="compositionally biased region" description="Low complexity" evidence="1">
    <location>
        <begin position="17"/>
        <end position="36"/>
    </location>
</feature>